<sequence>MKLTPQYEFTDEQTHYLHKARKLAWMTIVYLTSVAFLTYLVMGSSQTMKTVWLDDVLSMIPSISFLISSYICWKKPNRTYPYGYHRAISISFLCASLALFVMGGYLLLDGFWVLINKDYPTIGLFNIWGYEIWLGWLMILVLLYGVLPPIFLGKAKLKIAPVLYDKVLYTDAKMNRADWLTAFVAIIGILGIAYGLWWSDAVAAMIVSMSILRDGIKQTFEAVTLLMDKAPCDLEGKELNLPQKVIKLLEDFSWIKKAEVRFREQGHLIFGEGFLYTTDGTITDKQIKKATEAVMELDWRLKNFVLTVVED</sequence>
<evidence type="ECO:0000256" key="4">
    <source>
        <dbReference type="ARBA" id="ARBA00022989"/>
    </source>
</evidence>
<protein>
    <submittedName>
        <fullName evidence="8">Cobalt transporter</fullName>
    </submittedName>
</protein>
<keyword evidence="3 6" id="KW-0812">Transmembrane</keyword>
<reference evidence="8" key="2">
    <citation type="submission" date="2020-09" db="EMBL/GenBank/DDBJ databases">
        <authorList>
            <person name="Sun Q."/>
            <person name="Ohkuma M."/>
        </authorList>
    </citation>
    <scope>NUCLEOTIDE SEQUENCE</scope>
    <source>
        <strain evidence="8">JCM 13919</strain>
    </source>
</reference>
<dbReference type="InterPro" id="IPR058533">
    <property type="entry name" value="Cation_efflux_TM"/>
</dbReference>
<accession>A0A917N8P4</accession>
<gene>
    <name evidence="8" type="ORF">GCM10007966_03850</name>
</gene>
<feature type="transmembrane region" description="Helical" evidence="6">
    <location>
        <begin position="56"/>
        <end position="73"/>
    </location>
</feature>
<evidence type="ECO:0000256" key="6">
    <source>
        <dbReference type="SAM" id="Phobius"/>
    </source>
</evidence>
<feature type="transmembrane region" description="Helical" evidence="6">
    <location>
        <begin position="23"/>
        <end position="44"/>
    </location>
</feature>
<dbReference type="OrthoDB" id="9806522at2"/>
<feature type="domain" description="Cation efflux protein transmembrane" evidence="7">
    <location>
        <begin position="30"/>
        <end position="227"/>
    </location>
</feature>
<keyword evidence="2" id="KW-0813">Transport</keyword>
<proteinExistence type="predicted"/>
<keyword evidence="9" id="KW-1185">Reference proteome</keyword>
<evidence type="ECO:0000256" key="3">
    <source>
        <dbReference type="ARBA" id="ARBA00022692"/>
    </source>
</evidence>
<dbReference type="GO" id="GO:0006829">
    <property type="term" value="P:zinc ion transport"/>
    <property type="evidence" value="ECO:0007669"/>
    <property type="project" value="UniProtKB-KW"/>
</dbReference>
<organism evidence="8 9">
    <name type="scientific">Legionella impletisoli</name>
    <dbReference type="NCBI Taxonomy" id="343510"/>
    <lineage>
        <taxon>Bacteria</taxon>
        <taxon>Pseudomonadati</taxon>
        <taxon>Pseudomonadota</taxon>
        <taxon>Gammaproteobacteria</taxon>
        <taxon>Legionellales</taxon>
        <taxon>Legionellaceae</taxon>
        <taxon>Legionella</taxon>
    </lineage>
</organism>
<dbReference type="GO" id="GO:0016020">
    <property type="term" value="C:membrane"/>
    <property type="evidence" value="ECO:0007669"/>
    <property type="project" value="UniProtKB-SubCell"/>
</dbReference>
<dbReference type="InterPro" id="IPR027469">
    <property type="entry name" value="Cation_efflux_TMD_sf"/>
</dbReference>
<dbReference type="PANTHER" id="PTHR43840">
    <property type="entry name" value="MITOCHONDRIAL METAL TRANSPORTER 1-RELATED"/>
    <property type="match status" value="1"/>
</dbReference>
<dbReference type="RefSeq" id="WP_131775614.1">
    <property type="nucleotide sequence ID" value="NZ_BMOB01000001.1"/>
</dbReference>
<evidence type="ECO:0000313" key="8">
    <source>
        <dbReference type="EMBL" id="GGI78426.1"/>
    </source>
</evidence>
<feature type="transmembrane region" description="Helical" evidence="6">
    <location>
        <begin position="179"/>
        <end position="198"/>
    </location>
</feature>
<dbReference type="GO" id="GO:0006826">
    <property type="term" value="P:iron ion transport"/>
    <property type="evidence" value="ECO:0007669"/>
    <property type="project" value="UniProtKB-KW"/>
</dbReference>
<dbReference type="InterPro" id="IPR050291">
    <property type="entry name" value="CDF_Transporter"/>
</dbReference>
<comment type="subcellular location">
    <subcellularLocation>
        <location evidence="1">Membrane</location>
        <topology evidence="1">Multi-pass membrane protein</topology>
    </subcellularLocation>
</comment>
<evidence type="ECO:0000256" key="5">
    <source>
        <dbReference type="ARBA" id="ARBA00023136"/>
    </source>
</evidence>
<feature type="transmembrane region" description="Helical" evidence="6">
    <location>
        <begin position="85"/>
        <end position="107"/>
    </location>
</feature>
<dbReference type="Pfam" id="PF01545">
    <property type="entry name" value="Cation_efflux"/>
    <property type="match status" value="1"/>
</dbReference>
<evidence type="ECO:0000256" key="2">
    <source>
        <dbReference type="ARBA" id="ARBA00022448"/>
    </source>
</evidence>
<keyword evidence="5 6" id="KW-0472">Membrane</keyword>
<dbReference type="GO" id="GO:0008324">
    <property type="term" value="F:monoatomic cation transmembrane transporter activity"/>
    <property type="evidence" value="ECO:0007669"/>
    <property type="project" value="InterPro"/>
</dbReference>
<dbReference type="Gene3D" id="1.20.1510.10">
    <property type="entry name" value="Cation efflux protein transmembrane domain"/>
    <property type="match status" value="1"/>
</dbReference>
<name>A0A917N8P4_9GAMM</name>
<evidence type="ECO:0000259" key="7">
    <source>
        <dbReference type="Pfam" id="PF01545"/>
    </source>
</evidence>
<dbReference type="Proteomes" id="UP000630149">
    <property type="component" value="Unassembled WGS sequence"/>
</dbReference>
<dbReference type="EMBL" id="BMOB01000001">
    <property type="protein sequence ID" value="GGI78426.1"/>
    <property type="molecule type" value="Genomic_DNA"/>
</dbReference>
<dbReference type="AlphaFoldDB" id="A0A917N8P4"/>
<evidence type="ECO:0000256" key="1">
    <source>
        <dbReference type="ARBA" id="ARBA00004141"/>
    </source>
</evidence>
<reference evidence="8" key="1">
    <citation type="journal article" date="2014" name="Int. J. Syst. Evol. Microbiol.">
        <title>Complete genome sequence of Corynebacterium casei LMG S-19264T (=DSM 44701T), isolated from a smear-ripened cheese.</title>
        <authorList>
            <consortium name="US DOE Joint Genome Institute (JGI-PGF)"/>
            <person name="Walter F."/>
            <person name="Albersmeier A."/>
            <person name="Kalinowski J."/>
            <person name="Ruckert C."/>
        </authorList>
    </citation>
    <scope>NUCLEOTIDE SEQUENCE</scope>
    <source>
        <strain evidence="8">JCM 13919</strain>
    </source>
</reference>
<keyword evidence="4 6" id="KW-1133">Transmembrane helix</keyword>
<dbReference type="SUPFAM" id="SSF161111">
    <property type="entry name" value="Cation efflux protein transmembrane domain-like"/>
    <property type="match status" value="1"/>
</dbReference>
<comment type="caution">
    <text evidence="8">The sequence shown here is derived from an EMBL/GenBank/DDBJ whole genome shotgun (WGS) entry which is preliminary data.</text>
</comment>
<evidence type="ECO:0000313" key="9">
    <source>
        <dbReference type="Proteomes" id="UP000630149"/>
    </source>
</evidence>
<feature type="transmembrane region" description="Helical" evidence="6">
    <location>
        <begin position="127"/>
        <end position="147"/>
    </location>
</feature>
<dbReference type="PANTHER" id="PTHR43840:SF15">
    <property type="entry name" value="MITOCHONDRIAL METAL TRANSPORTER 1-RELATED"/>
    <property type="match status" value="1"/>
</dbReference>